<evidence type="ECO:0000313" key="2">
    <source>
        <dbReference type="EMBL" id="XDK24204.1"/>
    </source>
</evidence>
<dbReference type="AlphaFoldDB" id="A0AB39HDI2"/>
<accession>A0AB39HDI2</accession>
<sequence length="166" mass="18744">MSAFANDTQTWSEWPVVGKARLSWFLFDVYDSQLLSPSGNYQTGMPSKTQPLALALTYLRSISSQQLVEATQEQWQKMGLDEQEYTPWLAILPSVFPDVKKGDSLALVSDGQGCQFYQQSSRETSMRLSQSIDKKEFCRAFLGIWLGANTQYPKLRNALIGVSDEQ</sequence>
<dbReference type="Pfam" id="PF16036">
    <property type="entry name" value="Chalcone_3"/>
    <property type="match status" value="1"/>
</dbReference>
<dbReference type="InterPro" id="IPR036298">
    <property type="entry name" value="Chalcone_isomerase_sf"/>
</dbReference>
<dbReference type="EMBL" id="CP162601">
    <property type="protein sequence ID" value="XDK24204.1"/>
    <property type="molecule type" value="Genomic_DNA"/>
</dbReference>
<dbReference type="GO" id="GO:0016872">
    <property type="term" value="F:intramolecular lyase activity"/>
    <property type="evidence" value="ECO:0007669"/>
    <property type="project" value="InterPro"/>
</dbReference>
<dbReference type="SUPFAM" id="SSF54626">
    <property type="entry name" value="Chalcone isomerase"/>
    <property type="match status" value="1"/>
</dbReference>
<keyword evidence="2" id="KW-0413">Isomerase</keyword>
<reference evidence="2" key="1">
    <citation type="submission" date="2024-07" db="EMBL/GenBank/DDBJ databases">
        <title>Genome Analysis of a Potential Novel Vibrio Species Secreting pH- and Thermo-stable Alginate Lyase and its Application in Producing Alginate Oligosaccharides.</title>
        <authorList>
            <person name="Huang H."/>
            <person name="Bao K."/>
        </authorList>
    </citation>
    <scope>NUCLEOTIDE SEQUENCE</scope>
    <source>
        <strain evidence="2">HB236076</strain>
    </source>
</reference>
<dbReference type="InterPro" id="IPR016087">
    <property type="entry name" value="Chalcone_isomerase"/>
</dbReference>
<name>A0AB39HDI2_9VIBR</name>
<feature type="domain" description="Chalcone isomerase" evidence="1">
    <location>
        <begin position="24"/>
        <end position="161"/>
    </location>
</feature>
<dbReference type="RefSeq" id="WP_306100263.1">
    <property type="nucleotide sequence ID" value="NZ_CP162601.1"/>
</dbReference>
<evidence type="ECO:0000259" key="1">
    <source>
        <dbReference type="Pfam" id="PF16036"/>
    </source>
</evidence>
<protein>
    <submittedName>
        <fullName evidence="2">Chalcone isomerase family protein</fullName>
    </submittedName>
</protein>
<organism evidence="2">
    <name type="scientific">Vibrio sp. HB236076</name>
    <dbReference type="NCBI Taxonomy" id="3232307"/>
    <lineage>
        <taxon>Bacteria</taxon>
        <taxon>Pseudomonadati</taxon>
        <taxon>Pseudomonadota</taxon>
        <taxon>Gammaproteobacteria</taxon>
        <taxon>Vibrionales</taxon>
        <taxon>Vibrionaceae</taxon>
        <taxon>Vibrio</taxon>
    </lineage>
</organism>
<dbReference type="KEGG" id="vih:AB0763_08175"/>
<gene>
    <name evidence="2" type="ORF">AB0763_08175</name>
</gene>
<proteinExistence type="predicted"/>